<dbReference type="EMBL" id="JANCYU010000037">
    <property type="protein sequence ID" value="KAK4526138.1"/>
    <property type="molecule type" value="Genomic_DNA"/>
</dbReference>
<reference evidence="2 3" key="1">
    <citation type="submission" date="2022-07" db="EMBL/GenBank/DDBJ databases">
        <title>Genome-wide signatures of adaptation to extreme environments.</title>
        <authorList>
            <person name="Cho C.H."/>
            <person name="Yoon H.S."/>
        </authorList>
    </citation>
    <scope>NUCLEOTIDE SEQUENCE [LARGE SCALE GENOMIC DNA]</scope>
    <source>
        <strain evidence="2 3">108.79 E11</strain>
    </source>
</reference>
<organism evidence="2 3">
    <name type="scientific">Galdieria yellowstonensis</name>
    <dbReference type="NCBI Taxonomy" id="3028027"/>
    <lineage>
        <taxon>Eukaryota</taxon>
        <taxon>Rhodophyta</taxon>
        <taxon>Bangiophyceae</taxon>
        <taxon>Galdieriales</taxon>
        <taxon>Galdieriaceae</taxon>
        <taxon>Galdieria</taxon>
    </lineage>
</organism>
<dbReference type="Proteomes" id="UP001300502">
    <property type="component" value="Unassembled WGS sequence"/>
</dbReference>
<sequence length="69" mass="8331">MDRDKLSDFHRQLKDLCSQIEQLEKLYCELYEKYAQAEQSNQELLKQVEVLQAQVKELEADIVYFRGEY</sequence>
<dbReference type="InterPro" id="IPR025577">
    <property type="entry name" value="FlxA"/>
</dbReference>
<keyword evidence="3" id="KW-1185">Reference proteome</keyword>
<evidence type="ECO:0000313" key="3">
    <source>
        <dbReference type="Proteomes" id="UP001300502"/>
    </source>
</evidence>
<evidence type="ECO:0000256" key="1">
    <source>
        <dbReference type="SAM" id="Coils"/>
    </source>
</evidence>
<gene>
    <name evidence="2" type="ORF">GAYE_SCF20G4052</name>
</gene>
<comment type="caution">
    <text evidence="2">The sequence shown here is derived from an EMBL/GenBank/DDBJ whole genome shotgun (WGS) entry which is preliminary data.</text>
</comment>
<dbReference type="Pfam" id="PF14282">
    <property type="entry name" value="FlxA"/>
    <property type="match status" value="1"/>
</dbReference>
<keyword evidence="1" id="KW-0175">Coiled coil</keyword>
<evidence type="ECO:0000313" key="2">
    <source>
        <dbReference type="EMBL" id="KAK4526138.1"/>
    </source>
</evidence>
<proteinExistence type="predicted"/>
<protein>
    <submittedName>
        <fullName evidence="2">Uncharacterized protein</fullName>
    </submittedName>
</protein>
<dbReference type="AlphaFoldDB" id="A0AAV9IFU7"/>
<accession>A0AAV9IFU7</accession>
<name>A0AAV9IFU7_9RHOD</name>
<feature type="coiled-coil region" evidence="1">
    <location>
        <begin position="6"/>
        <end position="61"/>
    </location>
</feature>